<keyword evidence="1" id="KW-0732">Signal</keyword>
<dbReference type="NCBIfam" id="TIGR04183">
    <property type="entry name" value="Por_Secre_tail"/>
    <property type="match status" value="1"/>
</dbReference>
<dbReference type="GO" id="GO:0042597">
    <property type="term" value="C:periplasmic space"/>
    <property type="evidence" value="ECO:0007669"/>
    <property type="project" value="InterPro"/>
</dbReference>
<dbReference type="InterPro" id="IPR008964">
    <property type="entry name" value="Invasin/intimin_cell_adhesion"/>
</dbReference>
<proteinExistence type="predicted"/>
<dbReference type="InterPro" id="IPR008929">
    <property type="entry name" value="Chondroitin_lyas"/>
</dbReference>
<protein>
    <submittedName>
        <fullName evidence="4">T9SS type A sorting domain-containing protein</fullName>
    </submittedName>
</protein>
<name>A0A6M0INY9_9BACT</name>
<accession>A0A6M0INY9</accession>
<dbReference type="SMART" id="SM00736">
    <property type="entry name" value="CADG"/>
    <property type="match status" value="2"/>
</dbReference>
<dbReference type="Gene3D" id="2.60.40.1080">
    <property type="match status" value="2"/>
</dbReference>
<dbReference type="Pfam" id="PF12951">
    <property type="entry name" value="PATR"/>
    <property type="match status" value="1"/>
</dbReference>
<dbReference type="Pfam" id="PF05345">
    <property type="entry name" value="He_PIG"/>
    <property type="match status" value="2"/>
</dbReference>
<dbReference type="SUPFAM" id="SSF49373">
    <property type="entry name" value="Invasin/intimin cell-adhesion fragments"/>
    <property type="match status" value="2"/>
</dbReference>
<sequence>MNLPLFPIGRGRGTIAYRQIAWLVLLLLSVAQFTQAQSFVHPGLLHKQADFDRMKAKVDAGAQPWKAGWDVLVANSNSSLTRNFTNPIPATVYRGFDGTNTENYASLFRDAAAAYQTAIRWKVSGDDAYAAKSIAILNAWAAGTTALSGTADRFLLAGIQGYQLANAAEIMRSYNGWAAADFTKFQNWMLTVWYPINHDFLVNHNGACISNYWANWDLCNMASMLSIGVLCDRRDIYNEAVDYFKNGAGMGSIKNVVPYVVGDLGQWQEAGRDQGHTVLGVTLAGSFAEMAWNQGDDLYGYDDNRLLKGFEYIAKYNLGYDVPFTKYSNCIGVVQTIVSEDGRGNIRPVWELVYNHYVNRKGLSAPYIARFAQIVRPEGGGGNFGPNSGGYDQLGFGTLTASLEEPVKPNSQTISFPAISAKEVGSADFSPGATASSGLPVVYSSTNPAVASVNADGTIHVAKPGTTTIVAQQMGDSQYSLAPIVTQVLTVNQIAGITDGTWSNTAGILATGIIATAGSADLTWPGQTFAVGDHVRLTGTVPGGFTANVLYTVVAANGSQIQLSLRPGGTAIVATTSITNGTGARFLKWSTATNWTNSVSPSGIGSNATFGATTFANIPGVQLDGVVTIGTLTYAANGTSELTLASGLNGGTLNFQTQSGTPLLTMINSGARKLFMGNATNNSRIPLKISGTQGLKITTPIYGSSGSYAGLRIQAAMDWSGLQGGINLAQGTIELHTPTTTVTTDVDNVLLPPTRTTMGTEATALLLFNGASNASKQTIGALDGTSDAYIASRTNVTNGIPTLVVGADNQDGTFEGTIGSGPTTAAVDKGRVNLEKIGTGTQTITGSIKNGTTTISNVPYYSTVAVNNGKLVLNGANEYQGTTTVNGGVLVVNGSLASPVSVTGGTLAGTGSTSGSVTIGTNGFIAPGNSVGTFTTTSALSLTGGATYQLELNSSASTADKLVANGVSLNNANLVITDLGNATSLPAGTSYIIIDNTSSNAVMGTFAGLAEGSVVTVGSIRFQITYLGGTGNDVALVISTQSQTITFNALPTKQVGDADFNPGATASSGLSVSYTSSNTAVATIINGNVHIVGPGSTTITAFQSGDATFAAAASVSQTLTVTTQTANRQPVYNGLLTNQSATVGALFTYTMPSGAFTDPDNDLLTYSVTGLPAGLSVNGTTISGTPGSATGSPFVITIKATDPGSLSATGSFTLTVNPSSTGSFSIAGVTGTSCLTLSANERQLTFTPQYSGTNGHPITFQITNETLPTTSVSAQPVTLKLYTDNPVINLKASQSGVNATYAYSWQSVCQPGSVTANQPPSLITPIPNLEATQGTSFNYLIPANTFSDPDGDQLTLTATGLPATLSLMTNVISGTPTAQGVYSVTVTAGDGKGLSASSIFTLAVNPAPTGSFAFAGVTGANCQILSTNERQLTFTPQYTGVNGQAITFQVVNETLPTTSVTAQPVSLKLYIDNPVINLKATQSGVTANYAYNWKTVCSGSSRVGVHTDSPLTLTALGNPVAGDQARVEIHGADGQRVKLTLTDLNGKPLFEQLIESVTSGQQQVIPMNHRAGVYLLRATSDTERTTIKLVKP</sequence>
<dbReference type="GO" id="GO:0005509">
    <property type="term" value="F:calcium ion binding"/>
    <property type="evidence" value="ECO:0007669"/>
    <property type="project" value="InterPro"/>
</dbReference>
<dbReference type="NCBIfam" id="TIGR02601">
    <property type="entry name" value="autotrns_rpt"/>
    <property type="match status" value="1"/>
</dbReference>
<dbReference type="SUPFAM" id="SSF51126">
    <property type="entry name" value="Pectin lyase-like"/>
    <property type="match status" value="1"/>
</dbReference>
<feature type="domain" description="Dystroglycan-type cadherin-like" evidence="3">
    <location>
        <begin position="1321"/>
        <end position="1411"/>
    </location>
</feature>
<dbReference type="Pfam" id="PF05426">
    <property type="entry name" value="Alginate_lyase"/>
    <property type="match status" value="1"/>
</dbReference>
<dbReference type="InterPro" id="IPR008397">
    <property type="entry name" value="Alginate_lyase_dom"/>
</dbReference>
<dbReference type="RefSeq" id="WP_164043245.1">
    <property type="nucleotide sequence ID" value="NZ_JAAGNZ010000003.1"/>
</dbReference>
<keyword evidence="5" id="KW-1185">Reference proteome</keyword>
<dbReference type="Gene3D" id="1.50.10.100">
    <property type="entry name" value="Chondroitin AC/alginate lyase"/>
    <property type="match status" value="1"/>
</dbReference>
<keyword evidence="2" id="KW-0456">Lyase</keyword>
<dbReference type="Gene3D" id="2.60.40.10">
    <property type="entry name" value="Immunoglobulins"/>
    <property type="match status" value="2"/>
</dbReference>
<dbReference type="GO" id="GO:0016829">
    <property type="term" value="F:lyase activity"/>
    <property type="evidence" value="ECO:0007669"/>
    <property type="project" value="UniProtKB-KW"/>
</dbReference>
<evidence type="ECO:0000313" key="4">
    <source>
        <dbReference type="EMBL" id="NEU70080.1"/>
    </source>
</evidence>
<dbReference type="GO" id="GO:0016020">
    <property type="term" value="C:membrane"/>
    <property type="evidence" value="ECO:0007669"/>
    <property type="project" value="InterPro"/>
</dbReference>
<evidence type="ECO:0000313" key="5">
    <source>
        <dbReference type="Proteomes" id="UP000477386"/>
    </source>
</evidence>
<dbReference type="InterPro" id="IPR013783">
    <property type="entry name" value="Ig-like_fold"/>
</dbReference>
<reference evidence="4 5" key="1">
    <citation type="submission" date="2020-02" db="EMBL/GenBank/DDBJ databases">
        <title>Draft genome sequence of two Spirosoma agri KCTC 52727 and Spirosoma terrae KCTC 52035.</title>
        <authorList>
            <person name="Rojas J."/>
            <person name="Ambika Manirajan B."/>
            <person name="Ratering S."/>
            <person name="Suarez C."/>
            <person name="Schnell S."/>
        </authorList>
    </citation>
    <scope>NUCLEOTIDE SEQUENCE [LARGE SCALE GENOMIC DNA]</scope>
    <source>
        <strain evidence="4 5">KCTC 52727</strain>
    </source>
</reference>
<dbReference type="SUPFAM" id="SSF48230">
    <property type="entry name" value="Chondroitin AC/alginate lyase"/>
    <property type="match status" value="1"/>
</dbReference>
<dbReference type="EMBL" id="JAAGNZ010000003">
    <property type="protein sequence ID" value="NEU70080.1"/>
    <property type="molecule type" value="Genomic_DNA"/>
</dbReference>
<evidence type="ECO:0000256" key="1">
    <source>
        <dbReference type="ARBA" id="ARBA00022729"/>
    </source>
</evidence>
<dbReference type="InterPro" id="IPR013425">
    <property type="entry name" value="Autotrns_rpt"/>
</dbReference>
<gene>
    <name evidence="4" type="ORF">GK091_24600</name>
</gene>
<comment type="caution">
    <text evidence="4">The sequence shown here is derived from an EMBL/GenBank/DDBJ whole genome shotgun (WGS) entry which is preliminary data.</text>
</comment>
<evidence type="ECO:0000259" key="3">
    <source>
        <dbReference type="SMART" id="SM00736"/>
    </source>
</evidence>
<dbReference type="InterPro" id="IPR006644">
    <property type="entry name" value="Cadg"/>
</dbReference>
<evidence type="ECO:0000256" key="2">
    <source>
        <dbReference type="ARBA" id="ARBA00023239"/>
    </source>
</evidence>
<dbReference type="InterPro" id="IPR011050">
    <property type="entry name" value="Pectin_lyase_fold/virulence"/>
</dbReference>
<organism evidence="4 5">
    <name type="scientific">Spirosoma agri</name>
    <dbReference type="NCBI Taxonomy" id="1987381"/>
    <lineage>
        <taxon>Bacteria</taxon>
        <taxon>Pseudomonadati</taxon>
        <taxon>Bacteroidota</taxon>
        <taxon>Cytophagia</taxon>
        <taxon>Cytophagales</taxon>
        <taxon>Cytophagaceae</taxon>
        <taxon>Spirosoma</taxon>
    </lineage>
</organism>
<feature type="domain" description="Dystroglycan-type cadherin-like" evidence="3">
    <location>
        <begin position="1131"/>
        <end position="1223"/>
    </location>
</feature>
<dbReference type="Proteomes" id="UP000477386">
    <property type="component" value="Unassembled WGS sequence"/>
</dbReference>
<dbReference type="SUPFAM" id="SSF49313">
    <property type="entry name" value="Cadherin-like"/>
    <property type="match status" value="2"/>
</dbReference>
<dbReference type="InterPro" id="IPR015919">
    <property type="entry name" value="Cadherin-like_sf"/>
</dbReference>
<dbReference type="InterPro" id="IPR026444">
    <property type="entry name" value="Secre_tail"/>
</dbReference>